<dbReference type="AlphaFoldDB" id="A0A1I4IT11"/>
<evidence type="ECO:0000313" key="3">
    <source>
        <dbReference type="EMBL" id="SFL57445.1"/>
    </source>
</evidence>
<dbReference type="SMART" id="SM00943">
    <property type="entry name" value="Prim-Pol"/>
    <property type="match status" value="1"/>
</dbReference>
<dbReference type="STRING" id="254406.SAMN04488042_101733"/>
<proteinExistence type="predicted"/>
<evidence type="ECO:0000313" key="4">
    <source>
        <dbReference type="Proteomes" id="UP000199144"/>
    </source>
</evidence>
<accession>A0A1I4IT11</accession>
<dbReference type="OrthoDB" id="9763644at2"/>
<reference evidence="3 4" key="1">
    <citation type="submission" date="2016-10" db="EMBL/GenBank/DDBJ databases">
        <authorList>
            <person name="de Groot N.N."/>
        </authorList>
    </citation>
    <scope>NUCLEOTIDE SEQUENCE [LARGE SCALE GENOMIC DNA]</scope>
    <source>
        <strain evidence="3 4">DSM 15283</strain>
    </source>
</reference>
<evidence type="ECO:0000256" key="1">
    <source>
        <dbReference type="SAM" id="MobiDB-lite"/>
    </source>
</evidence>
<dbReference type="EMBL" id="FOTQ01000001">
    <property type="protein sequence ID" value="SFL57445.1"/>
    <property type="molecule type" value="Genomic_DNA"/>
</dbReference>
<dbReference type="Pfam" id="PF09250">
    <property type="entry name" value="Prim-Pol"/>
    <property type="match status" value="1"/>
</dbReference>
<evidence type="ECO:0000259" key="2">
    <source>
        <dbReference type="SMART" id="SM00943"/>
    </source>
</evidence>
<feature type="domain" description="DNA primase/polymerase bifunctional N-terminal" evidence="2">
    <location>
        <begin position="101"/>
        <end position="290"/>
    </location>
</feature>
<organism evidence="3 4">
    <name type="scientific">Shimia aestuarii</name>
    <dbReference type="NCBI Taxonomy" id="254406"/>
    <lineage>
        <taxon>Bacteria</taxon>
        <taxon>Pseudomonadati</taxon>
        <taxon>Pseudomonadota</taxon>
        <taxon>Alphaproteobacteria</taxon>
        <taxon>Rhodobacterales</taxon>
        <taxon>Roseobacteraceae</taxon>
    </lineage>
</organism>
<dbReference type="CDD" id="cd04859">
    <property type="entry name" value="Prim_Pol"/>
    <property type="match status" value="1"/>
</dbReference>
<sequence length="1093" mass="119383">MTEAAAQKTADTQAPEKKAKPKPPLPFDPLPVKGIWGVPSKRNPYHTKRGRDAYADARQRPYGRYWNQAAATLFDAGLRRDYDDPSHAGSALHNTYTLAAAMHYGDCGLHAIDCHGLYNTGYPTLTSGKGIKHPRGAGWQNESSTSHDKLGARWTGDGKYPADKEGDIHDYAAVDKPRNVGLTFPPGCGMFVLDEDGETGMQSVLDLEAKHGKLPETWTSVSGSGGQHRIFKADVQIHNSSNEVGPKIDIRGKNGCIVAAPSVHPSLGYYQWKEGCAPGEIECAEAPEWLVTAALEASKQTQTKAGHGRRLRPEGQAPSKVYEPKEPSGDSRGFEAHLSNIGDHAGGKGFNAPIYSAACSWFSAHGADADTAELLTQLQDAIAVAERKGGRGKSTKYDTESHLLEEIENARRYIRSKEAEAAAFEAAGGGEFDAESQEHSGKSPSGDGIKLETRADVSEAVKNLGDTPEQEALDSFIDQIEAPLTAVIAEELAKRLKTVSGLPIAEVRKMLKHLKGAVHDSDFPLVSVSESFREACAETYAIMTDQGNEPELFHSTERLVDIREDENGNINIRAIGKDRYKALMEDRIDFESKGEVGEAPQGVVNNVYQKPLTGYPALHRVISSPVYDVDKNLITEPGYHAASGLYYKPKEGVIIPPVSAVPTEDEVRETVSKLVDVFADFPLDALSREQMTGCEIERDEDQRITKETYIGGGIVDGLESPSFCHLLSVGMTSICRDFILGATPGHLGRKDQPRSGATLALSNIGYMATLQNPAPQSLPNKADEVSKTVMASVDSGRPQIFFDNMPDDGKVDFGELAAAMTAYPLYSGRRLGVTEMIDAAVRAVFMFTGNRTHLSKELADRMILIDIDPEMENPGDRPTTSFKYNLAEHVPAYAGEYLHCLLTLVQNWIAKGCPEWSGQALGGFESHAKVIGGILEAAGIKGFLGNRDKMKTTVKAVSPEAELLDAMIDLQLKVPTLFRVGEAHAAPKEVGKVGERKPFEYADHRVISIMKDVLNVEGIAMKNWGYLTDESGNVFYPDKARNTIAGFIGNMSPVREWRDEQTEEVQHHGRYVLKKAHKDKHGTLYRFEKLDLI</sequence>
<feature type="region of interest" description="Disordered" evidence="1">
    <location>
        <begin position="428"/>
        <end position="450"/>
    </location>
</feature>
<keyword evidence="4" id="KW-1185">Reference proteome</keyword>
<dbReference type="Proteomes" id="UP000199144">
    <property type="component" value="Unassembled WGS sequence"/>
</dbReference>
<dbReference type="RefSeq" id="WP_093090949.1">
    <property type="nucleotide sequence ID" value="NZ_FOTQ01000001.1"/>
</dbReference>
<dbReference type="SUPFAM" id="SSF56747">
    <property type="entry name" value="Prim-pol domain"/>
    <property type="match status" value="1"/>
</dbReference>
<protein>
    <submittedName>
        <fullName evidence="3">Bifunctional DNA primase/polymerase, N-terminal</fullName>
    </submittedName>
</protein>
<feature type="region of interest" description="Disordered" evidence="1">
    <location>
        <begin position="133"/>
        <end position="153"/>
    </location>
</feature>
<name>A0A1I4IT11_9RHOB</name>
<feature type="region of interest" description="Disordered" evidence="1">
    <location>
        <begin position="300"/>
        <end position="332"/>
    </location>
</feature>
<gene>
    <name evidence="3" type="ORF">SAMN04488042_101733</name>
</gene>
<dbReference type="InterPro" id="IPR015330">
    <property type="entry name" value="DNA_primase/pol_bifunc_N"/>
</dbReference>
<feature type="region of interest" description="Disordered" evidence="1">
    <location>
        <begin position="1"/>
        <end position="32"/>
    </location>
</feature>
<feature type="compositionally biased region" description="Basic and acidic residues" evidence="1">
    <location>
        <begin position="322"/>
        <end position="332"/>
    </location>
</feature>